<accession>A0ABS4XHA7</accession>
<evidence type="ECO:0000256" key="1">
    <source>
        <dbReference type="ARBA" id="ARBA00008520"/>
    </source>
</evidence>
<organism evidence="5 6">
    <name type="scientific">Paeniglutamicibacter kerguelensis</name>
    <dbReference type="NCBI Taxonomy" id="254788"/>
    <lineage>
        <taxon>Bacteria</taxon>
        <taxon>Bacillati</taxon>
        <taxon>Actinomycetota</taxon>
        <taxon>Actinomycetes</taxon>
        <taxon>Micrococcales</taxon>
        <taxon>Micrococcaceae</taxon>
        <taxon>Paeniglutamicibacter</taxon>
    </lineage>
</organism>
<evidence type="ECO:0000256" key="4">
    <source>
        <dbReference type="SAM" id="SignalP"/>
    </source>
</evidence>
<feature type="signal peptide" evidence="4">
    <location>
        <begin position="1"/>
        <end position="37"/>
    </location>
</feature>
<proteinExistence type="inferred from homology"/>
<dbReference type="PANTHER" id="PTHR30061:SF50">
    <property type="entry name" value="MALTOSE_MALTODEXTRIN-BINDING PERIPLASMIC PROTEIN"/>
    <property type="match status" value="1"/>
</dbReference>
<gene>
    <name evidence="5" type="ORF">JOF47_003370</name>
</gene>
<dbReference type="Gene3D" id="3.40.190.10">
    <property type="entry name" value="Periplasmic binding protein-like II"/>
    <property type="match status" value="1"/>
</dbReference>
<keyword evidence="2" id="KW-0813">Transport</keyword>
<keyword evidence="6" id="KW-1185">Reference proteome</keyword>
<protein>
    <submittedName>
        <fullName evidence="5">Multiple sugar transport system substrate-binding protein</fullName>
    </submittedName>
</protein>
<evidence type="ECO:0000256" key="3">
    <source>
        <dbReference type="ARBA" id="ARBA00022729"/>
    </source>
</evidence>
<dbReference type="RefSeq" id="WP_210000442.1">
    <property type="nucleotide sequence ID" value="NZ_BAAAJY010000001.1"/>
</dbReference>
<dbReference type="EMBL" id="JAGIOF010000001">
    <property type="protein sequence ID" value="MBP2387859.1"/>
    <property type="molecule type" value="Genomic_DNA"/>
</dbReference>
<feature type="chain" id="PRO_5046897830" evidence="4">
    <location>
        <begin position="38"/>
        <end position="435"/>
    </location>
</feature>
<sequence>MITQKFRGPRATRSAVATAAIFTAAALTLSACGSSSASPEANSGQKKSEVTLWMYPVIKDETASKKYWQDTEAAFEKANPNIDLAIELQTFEKRDPQISAALAAGSGPDVVLITPDQAATYKNVRGLLPVDKAVEKDKDSFYPTTLEAATFDGELYGVPIFQNVNTAAYNTKIFADADLPLPKTWDDLRSAAPVLAKKGIAVMDYAGSPEQTLNLSFYPLLWQAGGTVFTDDAKDVAFDSEAGEAALQLLIDLKKLGGLPVDAATDGPKVEGAPIAAGKVAMRATTSLAELKQMRAALGEENVTLRAPLQGTVQATYGNPGLLALTSINKKDNRDAAYTLMSYLSSAESQKALNAAAGNLPTRTDAGTPSSDPDLVAMNEALKTANPGESSPVARQVMGTLAPNIQAALRGDVSAREALDRAAEEARGILQRSAK</sequence>
<dbReference type="PANTHER" id="PTHR30061">
    <property type="entry name" value="MALTOSE-BINDING PERIPLASMIC PROTEIN"/>
    <property type="match status" value="1"/>
</dbReference>
<dbReference type="SUPFAM" id="SSF53850">
    <property type="entry name" value="Periplasmic binding protein-like II"/>
    <property type="match status" value="1"/>
</dbReference>
<reference evidence="5 6" key="1">
    <citation type="submission" date="2021-03" db="EMBL/GenBank/DDBJ databases">
        <title>Sequencing the genomes of 1000 actinobacteria strains.</title>
        <authorList>
            <person name="Klenk H.-P."/>
        </authorList>
    </citation>
    <scope>NUCLEOTIDE SEQUENCE [LARGE SCALE GENOMIC DNA]</scope>
    <source>
        <strain evidence="5 6">DSM 15797</strain>
    </source>
</reference>
<dbReference type="Proteomes" id="UP001296993">
    <property type="component" value="Unassembled WGS sequence"/>
</dbReference>
<dbReference type="PROSITE" id="PS51257">
    <property type="entry name" value="PROKAR_LIPOPROTEIN"/>
    <property type="match status" value="1"/>
</dbReference>
<name>A0ABS4XHA7_9MICC</name>
<dbReference type="InterPro" id="IPR006059">
    <property type="entry name" value="SBP"/>
</dbReference>
<keyword evidence="3 4" id="KW-0732">Signal</keyword>
<dbReference type="Pfam" id="PF13416">
    <property type="entry name" value="SBP_bac_8"/>
    <property type="match status" value="1"/>
</dbReference>
<comment type="similarity">
    <text evidence="1">Belongs to the bacterial solute-binding protein 1 family.</text>
</comment>
<evidence type="ECO:0000313" key="5">
    <source>
        <dbReference type="EMBL" id="MBP2387859.1"/>
    </source>
</evidence>
<evidence type="ECO:0000256" key="2">
    <source>
        <dbReference type="ARBA" id="ARBA00022448"/>
    </source>
</evidence>
<evidence type="ECO:0000313" key="6">
    <source>
        <dbReference type="Proteomes" id="UP001296993"/>
    </source>
</evidence>
<keyword evidence="5" id="KW-0762">Sugar transport</keyword>
<comment type="caution">
    <text evidence="5">The sequence shown here is derived from an EMBL/GenBank/DDBJ whole genome shotgun (WGS) entry which is preliminary data.</text>
</comment>